<protein>
    <recommendedName>
        <fullName evidence="9">Cadherin domain-containing protein</fullName>
    </recommendedName>
</protein>
<evidence type="ECO:0000256" key="3">
    <source>
        <dbReference type="ARBA" id="ARBA00022737"/>
    </source>
</evidence>
<evidence type="ECO:0000256" key="6">
    <source>
        <dbReference type="ARBA" id="ARBA00023136"/>
    </source>
</evidence>
<keyword evidence="5" id="KW-1133">Transmembrane helix</keyword>
<keyword evidence="3" id="KW-0677">Repeat</keyword>
<keyword evidence="4 8" id="KW-0106">Calcium</keyword>
<dbReference type="GO" id="GO:0005509">
    <property type="term" value="F:calcium ion binding"/>
    <property type="evidence" value="ECO:0007669"/>
    <property type="project" value="UniProtKB-UniRule"/>
</dbReference>
<dbReference type="OrthoDB" id="6252479at2759"/>
<dbReference type="HOGENOM" id="CLU_068601_0_0_1"/>
<feature type="domain" description="Cadherin" evidence="9">
    <location>
        <begin position="53"/>
        <end position="166"/>
    </location>
</feature>
<name>T1EKE9_HELRO</name>
<dbReference type="Gene3D" id="2.60.40.60">
    <property type="entry name" value="Cadherins"/>
    <property type="match status" value="4"/>
</dbReference>
<keyword evidence="7" id="KW-0325">Glycoprotein</keyword>
<dbReference type="GeneID" id="20197049"/>
<accession>T1EKE9</accession>
<keyword evidence="12" id="KW-1185">Reference proteome</keyword>
<evidence type="ECO:0000256" key="5">
    <source>
        <dbReference type="ARBA" id="ARBA00022989"/>
    </source>
</evidence>
<proteinExistence type="predicted"/>
<evidence type="ECO:0000256" key="2">
    <source>
        <dbReference type="ARBA" id="ARBA00022692"/>
    </source>
</evidence>
<dbReference type="SUPFAM" id="SSF49313">
    <property type="entry name" value="Cadherin-like"/>
    <property type="match status" value="4"/>
</dbReference>
<dbReference type="SMART" id="SM00112">
    <property type="entry name" value="CA"/>
    <property type="match status" value="2"/>
</dbReference>
<dbReference type="InterPro" id="IPR002126">
    <property type="entry name" value="Cadherin-like_dom"/>
</dbReference>
<reference evidence="11" key="3">
    <citation type="submission" date="2015-06" db="UniProtKB">
        <authorList>
            <consortium name="EnsemblMetazoa"/>
        </authorList>
    </citation>
    <scope>IDENTIFICATION</scope>
</reference>
<reference evidence="12" key="1">
    <citation type="submission" date="2012-12" db="EMBL/GenBank/DDBJ databases">
        <authorList>
            <person name="Hellsten U."/>
            <person name="Grimwood J."/>
            <person name="Chapman J.A."/>
            <person name="Shapiro H."/>
            <person name="Aerts A."/>
            <person name="Otillar R.P."/>
            <person name="Terry A.Y."/>
            <person name="Boore J.L."/>
            <person name="Simakov O."/>
            <person name="Marletaz F."/>
            <person name="Cho S.-J."/>
            <person name="Edsinger-Gonzales E."/>
            <person name="Havlak P."/>
            <person name="Kuo D.-H."/>
            <person name="Larsson T."/>
            <person name="Lv J."/>
            <person name="Arendt D."/>
            <person name="Savage R."/>
            <person name="Osoegawa K."/>
            <person name="de Jong P."/>
            <person name="Lindberg D.R."/>
            <person name="Seaver E.C."/>
            <person name="Weisblat D.A."/>
            <person name="Putnam N.H."/>
            <person name="Grigoriev I.V."/>
            <person name="Rokhsar D.S."/>
        </authorList>
    </citation>
    <scope>NUCLEOTIDE SEQUENCE</scope>
</reference>
<dbReference type="RefSeq" id="XP_009025747.1">
    <property type="nucleotide sequence ID" value="XM_009027499.1"/>
</dbReference>
<evidence type="ECO:0000313" key="11">
    <source>
        <dbReference type="EnsemblMetazoa" id="HelroP150274"/>
    </source>
</evidence>
<feature type="domain" description="Cadherin" evidence="9">
    <location>
        <begin position="167"/>
        <end position="281"/>
    </location>
</feature>
<evidence type="ECO:0000256" key="1">
    <source>
        <dbReference type="ARBA" id="ARBA00004167"/>
    </source>
</evidence>
<dbReference type="Proteomes" id="UP000015101">
    <property type="component" value="Unassembled WGS sequence"/>
</dbReference>
<dbReference type="CTD" id="20197049"/>
<dbReference type="CDD" id="cd11304">
    <property type="entry name" value="Cadherin_repeat"/>
    <property type="match status" value="4"/>
</dbReference>
<dbReference type="PANTHER" id="PTHR24028">
    <property type="entry name" value="CADHERIN-87A"/>
    <property type="match status" value="1"/>
</dbReference>
<feature type="domain" description="Cadherin" evidence="9">
    <location>
        <begin position="3"/>
        <end position="52"/>
    </location>
</feature>
<dbReference type="KEGG" id="hro:HELRODRAFT_150274"/>
<evidence type="ECO:0000256" key="4">
    <source>
        <dbReference type="ARBA" id="ARBA00022837"/>
    </source>
</evidence>
<dbReference type="PRINTS" id="PR00205">
    <property type="entry name" value="CADHERIN"/>
</dbReference>
<dbReference type="Pfam" id="PF00028">
    <property type="entry name" value="Cadherin"/>
    <property type="match status" value="2"/>
</dbReference>
<dbReference type="PROSITE" id="PS00232">
    <property type="entry name" value="CADHERIN_1"/>
    <property type="match status" value="2"/>
</dbReference>
<evidence type="ECO:0000259" key="9">
    <source>
        <dbReference type="PROSITE" id="PS50268"/>
    </source>
</evidence>
<dbReference type="InterPro" id="IPR020894">
    <property type="entry name" value="Cadherin_CS"/>
</dbReference>
<evidence type="ECO:0000256" key="8">
    <source>
        <dbReference type="PROSITE-ProRule" id="PRU00043"/>
    </source>
</evidence>
<dbReference type="GO" id="GO:0007156">
    <property type="term" value="P:homophilic cell adhesion via plasma membrane adhesion molecules"/>
    <property type="evidence" value="ECO:0007669"/>
    <property type="project" value="InterPro"/>
</dbReference>
<dbReference type="InParanoid" id="T1EKE9"/>
<sequence length="343" mass="38072">YRIFTGKKLDREKTAQHRVVLFCWDYGYPASLNTSREIVIRVLDINDNIPNFLQSSYSADVEENNNEGSAVLKVSAVDIDEGPNAEITYSIEDDISNFDDVLSSFTLDQTTGTLYAKRHFDYETTKYFKFFVLATDNAQKIGGKPLSSKALVIINIQDANDESPKFSKDRYEFTISENAPMKTEVGVLQVTDADETAKFSRFNLTIESSFPPSSSSDGSGSGFFQLEPQTGVIWTTRTLDREQYAVHHLWLVARNTASPYLSGTAHVIVHVTDTNDNAPLIEYPSHDNYTVHVDCALEPGAPVARIRARDADLGENASLDYSVAKGNELGLIEVDGKRGLVSL</sequence>
<evidence type="ECO:0000313" key="10">
    <source>
        <dbReference type="EMBL" id="ESN96612.1"/>
    </source>
</evidence>
<dbReference type="PROSITE" id="PS50268">
    <property type="entry name" value="CADHERIN_2"/>
    <property type="match status" value="3"/>
</dbReference>
<dbReference type="FunFam" id="2.60.40.60:FF:000020">
    <property type="entry name" value="Dachsous cadherin-related 1b"/>
    <property type="match status" value="2"/>
</dbReference>
<dbReference type="EMBL" id="KB097495">
    <property type="protein sequence ID" value="ESN96612.1"/>
    <property type="molecule type" value="Genomic_DNA"/>
</dbReference>
<evidence type="ECO:0000256" key="7">
    <source>
        <dbReference type="ARBA" id="ARBA00023180"/>
    </source>
</evidence>
<dbReference type="InterPro" id="IPR015919">
    <property type="entry name" value="Cadherin-like_sf"/>
</dbReference>
<gene>
    <name evidence="11" type="primary">20197049</name>
    <name evidence="10" type="ORF">HELRODRAFT_150274</name>
</gene>
<dbReference type="EnsemblMetazoa" id="HelroT150274">
    <property type="protein sequence ID" value="HelroP150274"/>
    <property type="gene ID" value="HelroG150274"/>
</dbReference>
<dbReference type="AlphaFoldDB" id="T1EKE9"/>
<dbReference type="InterPro" id="IPR050174">
    <property type="entry name" value="Protocadherin/Cadherin-CA"/>
</dbReference>
<evidence type="ECO:0000313" key="12">
    <source>
        <dbReference type="Proteomes" id="UP000015101"/>
    </source>
</evidence>
<dbReference type="PANTHER" id="PTHR24028:SF146">
    <property type="entry name" value="CADHERIN 96CB, ISOFORM D-RELATED"/>
    <property type="match status" value="1"/>
</dbReference>
<dbReference type="GO" id="GO:0005886">
    <property type="term" value="C:plasma membrane"/>
    <property type="evidence" value="ECO:0007669"/>
    <property type="project" value="InterPro"/>
</dbReference>
<dbReference type="OMA" id="VIWTTRT"/>
<organism evidence="11 12">
    <name type="scientific">Helobdella robusta</name>
    <name type="common">Californian leech</name>
    <dbReference type="NCBI Taxonomy" id="6412"/>
    <lineage>
        <taxon>Eukaryota</taxon>
        <taxon>Metazoa</taxon>
        <taxon>Spiralia</taxon>
        <taxon>Lophotrochozoa</taxon>
        <taxon>Annelida</taxon>
        <taxon>Clitellata</taxon>
        <taxon>Hirudinea</taxon>
        <taxon>Rhynchobdellida</taxon>
        <taxon>Glossiphoniidae</taxon>
        <taxon>Helobdella</taxon>
    </lineage>
</organism>
<reference evidence="10 12" key="2">
    <citation type="journal article" date="2013" name="Nature">
        <title>Insights into bilaterian evolution from three spiralian genomes.</title>
        <authorList>
            <person name="Simakov O."/>
            <person name="Marletaz F."/>
            <person name="Cho S.J."/>
            <person name="Edsinger-Gonzales E."/>
            <person name="Havlak P."/>
            <person name="Hellsten U."/>
            <person name="Kuo D.H."/>
            <person name="Larsson T."/>
            <person name="Lv J."/>
            <person name="Arendt D."/>
            <person name="Savage R."/>
            <person name="Osoegawa K."/>
            <person name="de Jong P."/>
            <person name="Grimwood J."/>
            <person name="Chapman J.A."/>
            <person name="Shapiro H."/>
            <person name="Aerts A."/>
            <person name="Otillar R.P."/>
            <person name="Terry A.Y."/>
            <person name="Boore J.L."/>
            <person name="Grigoriev I.V."/>
            <person name="Lindberg D.R."/>
            <person name="Seaver E.C."/>
            <person name="Weisblat D.A."/>
            <person name="Putnam N.H."/>
            <person name="Rokhsar D.S."/>
        </authorList>
    </citation>
    <scope>NUCLEOTIDE SEQUENCE</scope>
</reference>
<comment type="subcellular location">
    <subcellularLocation>
        <location evidence="1">Membrane</location>
        <topology evidence="1">Single-pass membrane protein</topology>
    </subcellularLocation>
</comment>
<keyword evidence="2" id="KW-0812">Transmembrane</keyword>
<keyword evidence="6" id="KW-0472">Membrane</keyword>
<dbReference type="EMBL" id="AMQM01001431">
    <property type="status" value="NOT_ANNOTATED_CDS"/>
    <property type="molecule type" value="Genomic_DNA"/>
</dbReference>